<feature type="domain" description="ATPase AAA-type core" evidence="2">
    <location>
        <begin position="259"/>
        <end position="334"/>
    </location>
</feature>
<evidence type="ECO:0000259" key="1">
    <source>
        <dbReference type="Pfam" id="PF13175"/>
    </source>
</evidence>
<dbReference type="GO" id="GO:0016887">
    <property type="term" value="F:ATP hydrolysis activity"/>
    <property type="evidence" value="ECO:0007669"/>
    <property type="project" value="InterPro"/>
</dbReference>
<dbReference type="InterPro" id="IPR041685">
    <property type="entry name" value="AAA_GajA/Old/RecF-like"/>
</dbReference>
<dbReference type="EMBL" id="QZFV01000109">
    <property type="protein sequence ID" value="RJQ81330.1"/>
    <property type="molecule type" value="Genomic_DNA"/>
</dbReference>
<dbReference type="OrthoDB" id="104167at2"/>
<dbReference type="PANTHER" id="PTHR40396">
    <property type="entry name" value="ATPASE-LIKE PROTEIN"/>
    <property type="match status" value="1"/>
</dbReference>
<reference evidence="3 4" key="1">
    <citation type="submission" date="2018-09" db="EMBL/GenBank/DDBJ databases">
        <title>YIM PH 21725 draft genome.</title>
        <authorList>
            <person name="Miao C."/>
        </authorList>
    </citation>
    <scope>NUCLEOTIDE SEQUENCE [LARGE SCALE GENOMIC DNA]</scope>
    <source>
        <strain evidence="4">YIM PH21725</strain>
    </source>
</reference>
<gene>
    <name evidence="3" type="ORF">D5S19_23415</name>
</gene>
<dbReference type="Gene3D" id="3.40.50.300">
    <property type="entry name" value="P-loop containing nucleotide triphosphate hydrolases"/>
    <property type="match status" value="1"/>
</dbReference>
<dbReference type="PANTHER" id="PTHR40396:SF1">
    <property type="entry name" value="ATPASE AAA-TYPE CORE DOMAIN-CONTAINING PROTEIN"/>
    <property type="match status" value="1"/>
</dbReference>
<dbReference type="RefSeq" id="WP_120025555.1">
    <property type="nucleotide sequence ID" value="NZ_QZFV01000109.1"/>
</dbReference>
<dbReference type="AlphaFoldDB" id="A0A419HWD5"/>
<protein>
    <submittedName>
        <fullName evidence="3">ATPase</fullName>
    </submittedName>
</protein>
<evidence type="ECO:0000259" key="2">
    <source>
        <dbReference type="Pfam" id="PF13304"/>
    </source>
</evidence>
<dbReference type="Proteomes" id="UP000285112">
    <property type="component" value="Unassembled WGS sequence"/>
</dbReference>
<dbReference type="SUPFAM" id="SSF52540">
    <property type="entry name" value="P-loop containing nucleoside triphosphate hydrolases"/>
    <property type="match status" value="1"/>
</dbReference>
<evidence type="ECO:0000313" key="3">
    <source>
        <dbReference type="EMBL" id="RJQ81330.1"/>
    </source>
</evidence>
<organism evidence="3 4">
    <name type="scientific">Amycolatopsis panacis</name>
    <dbReference type="NCBI Taxonomy" id="2340917"/>
    <lineage>
        <taxon>Bacteria</taxon>
        <taxon>Bacillati</taxon>
        <taxon>Actinomycetota</taxon>
        <taxon>Actinomycetes</taxon>
        <taxon>Pseudonocardiales</taxon>
        <taxon>Pseudonocardiaceae</taxon>
        <taxon>Amycolatopsis</taxon>
    </lineage>
</organism>
<dbReference type="InterPro" id="IPR014555">
    <property type="entry name" value="RecF-like"/>
</dbReference>
<proteinExistence type="predicted"/>
<comment type="caution">
    <text evidence="3">The sequence shown here is derived from an EMBL/GenBank/DDBJ whole genome shotgun (WGS) entry which is preliminary data.</text>
</comment>
<sequence length="392" mass="43071">MTVGSGLVTGIERVRIRNYRVLRDLELGDLTPVTVLVGPNGSGKSTVFDVLRFVAESLDDGLEAAWWRREGLDEIRSRESAGPVEIEVWCRQDGALFVYELHLAEEDEVPVAVVERLSWSPGDPEELVGILDLHSGRGRLRGSVDEDWRTQDLATATDLGVRAFGALAGNRYLTTFRHFMRRVRVIDLDVAAIRSGTRGTRRSTSLDPDGGNLASRVEALKEHSPGEWAEVLGSLRRYVPGLEDVSTLRLGDGSEVVLLKEEGLEQPILPENISDGTLLLLGYLVALRSPLTVALLEEPENQVHPRLHYLLAEDVRGAAAEQVIVATHAPGFVDASRPDEVWAFARAGDGHAQVKRISDDERIVHMVDAGGALGDLWTEGYFRFGDPLAGHR</sequence>
<dbReference type="InterPro" id="IPR027417">
    <property type="entry name" value="P-loop_NTPase"/>
</dbReference>
<dbReference type="PIRSF" id="PIRSF029347">
    <property type="entry name" value="RecF"/>
    <property type="match status" value="1"/>
</dbReference>
<accession>A0A419HWD5</accession>
<dbReference type="Pfam" id="PF13175">
    <property type="entry name" value="AAA_15"/>
    <property type="match status" value="1"/>
</dbReference>
<name>A0A419HWD5_9PSEU</name>
<feature type="domain" description="Endonuclease GajA/Old nuclease/RecF-like AAA" evidence="1">
    <location>
        <begin position="11"/>
        <end position="56"/>
    </location>
</feature>
<evidence type="ECO:0000313" key="4">
    <source>
        <dbReference type="Proteomes" id="UP000285112"/>
    </source>
</evidence>
<keyword evidence="4" id="KW-1185">Reference proteome</keyword>
<dbReference type="Pfam" id="PF13304">
    <property type="entry name" value="AAA_21"/>
    <property type="match status" value="1"/>
</dbReference>
<dbReference type="GO" id="GO:0005524">
    <property type="term" value="F:ATP binding"/>
    <property type="evidence" value="ECO:0007669"/>
    <property type="project" value="InterPro"/>
</dbReference>
<dbReference type="InterPro" id="IPR003959">
    <property type="entry name" value="ATPase_AAA_core"/>
</dbReference>